<dbReference type="Gene3D" id="3.30.1330.60">
    <property type="entry name" value="OmpA-like domain"/>
    <property type="match status" value="1"/>
</dbReference>
<dbReference type="GO" id="GO:0016020">
    <property type="term" value="C:membrane"/>
    <property type="evidence" value="ECO:0007669"/>
    <property type="project" value="UniProtKB-UniRule"/>
</dbReference>
<dbReference type="CDD" id="cd07185">
    <property type="entry name" value="OmpA_C-like"/>
    <property type="match status" value="1"/>
</dbReference>
<proteinExistence type="predicted"/>
<keyword evidence="1" id="KW-0472">Membrane</keyword>
<dbReference type="STRING" id="709032.Sulku_1100"/>
<evidence type="ECO:0000256" key="2">
    <source>
        <dbReference type="SAM" id="Coils"/>
    </source>
</evidence>
<feature type="domain" description="OmpA-like" evidence="3">
    <location>
        <begin position="148"/>
        <end position="269"/>
    </location>
</feature>
<organism evidence="4 5">
    <name type="scientific">Sulfuricurvum kujiense (strain ATCC BAA-921 / DSM 16994 / JCM 11577 / YK-1)</name>
    <dbReference type="NCBI Taxonomy" id="709032"/>
    <lineage>
        <taxon>Bacteria</taxon>
        <taxon>Pseudomonadati</taxon>
        <taxon>Campylobacterota</taxon>
        <taxon>Epsilonproteobacteria</taxon>
        <taxon>Campylobacterales</taxon>
        <taxon>Sulfurimonadaceae</taxon>
        <taxon>Sulfuricurvum</taxon>
    </lineage>
</organism>
<dbReference type="PROSITE" id="PS51257">
    <property type="entry name" value="PROKAR_LIPOPROTEIN"/>
    <property type="match status" value="1"/>
</dbReference>
<sequence length="283" mass="31952">MRFATVSILCGVMLLSTGCVSSKTHEATLQELENTRSALASAQRTVNEQKLQIKRNQEEIERYNKEINELKTKKQELEAEYQKLQASLNTTRMELAEKQSMLNLTEKQLKTLRQIEAETQKRNEIYARFVGKLQKMIDAGKLTVSIENGRLVINLPENVLFPTGRTTLNAGGSETLKEIADVLKELPERRFQIEGHTDTVPIHNDRFASNWELSSGRALRVVHLMIDEGVQPANISAAGYGEFQPRADNNTTEGKALNRRIEIVMLPNLDLLSNELPKLPPSK</sequence>
<dbReference type="KEGG" id="sku:Sulku_1100"/>
<gene>
    <name evidence="4" type="ordered locus">Sulku_1100</name>
</gene>
<evidence type="ECO:0000256" key="1">
    <source>
        <dbReference type="PROSITE-ProRule" id="PRU00473"/>
    </source>
</evidence>
<dbReference type="AlphaFoldDB" id="E4TWE5"/>
<evidence type="ECO:0000259" key="3">
    <source>
        <dbReference type="PROSITE" id="PS51123"/>
    </source>
</evidence>
<dbReference type="Proteomes" id="UP000008721">
    <property type="component" value="Chromosome"/>
</dbReference>
<dbReference type="PROSITE" id="PS51123">
    <property type="entry name" value="OMPA_2"/>
    <property type="match status" value="1"/>
</dbReference>
<keyword evidence="2" id="KW-0175">Coiled coil</keyword>
<dbReference type="PANTHER" id="PTHR30329">
    <property type="entry name" value="STATOR ELEMENT OF FLAGELLAR MOTOR COMPLEX"/>
    <property type="match status" value="1"/>
</dbReference>
<protein>
    <submittedName>
        <fullName evidence="4">OmpA/MotB domain protein</fullName>
    </submittedName>
</protein>
<dbReference type="HOGENOM" id="CLU_016890_14_0_7"/>
<dbReference type="eggNOG" id="COG1360">
    <property type="taxonomic scope" value="Bacteria"/>
</dbReference>
<dbReference type="PANTHER" id="PTHR30329:SF21">
    <property type="entry name" value="LIPOPROTEIN YIAD-RELATED"/>
    <property type="match status" value="1"/>
</dbReference>
<dbReference type="SUPFAM" id="SSF103088">
    <property type="entry name" value="OmpA-like"/>
    <property type="match status" value="1"/>
</dbReference>
<dbReference type="RefSeq" id="WP_013459960.1">
    <property type="nucleotide sequence ID" value="NC_014762.1"/>
</dbReference>
<accession>E4TWE5</accession>
<name>E4TWE5_SULKY</name>
<dbReference type="InterPro" id="IPR036737">
    <property type="entry name" value="OmpA-like_sf"/>
</dbReference>
<reference evidence="4 5" key="1">
    <citation type="journal article" date="2012" name="Stand. Genomic Sci.">
        <title>Complete genome sequence of the sulfur compounds oxidizing chemolithoautotroph Sulfuricurvum kujiense type strain (YK-1(T)).</title>
        <authorList>
            <person name="Han C."/>
            <person name="Kotsyurbenko O."/>
            <person name="Chertkov O."/>
            <person name="Held B."/>
            <person name="Lapidus A."/>
            <person name="Nolan M."/>
            <person name="Lucas S."/>
            <person name="Hammon N."/>
            <person name="Deshpande S."/>
            <person name="Cheng J.F."/>
            <person name="Tapia R."/>
            <person name="Goodwin L.A."/>
            <person name="Pitluck S."/>
            <person name="Liolios K."/>
            <person name="Pagani I."/>
            <person name="Ivanova N."/>
            <person name="Mavromatis K."/>
            <person name="Mikhailova N."/>
            <person name="Pati A."/>
            <person name="Chen A."/>
            <person name="Palaniappan K."/>
            <person name="Land M."/>
            <person name="Hauser L."/>
            <person name="Chang Y.J."/>
            <person name="Jeffries C.D."/>
            <person name="Brambilla E.M."/>
            <person name="Rohde M."/>
            <person name="Spring S."/>
            <person name="Sikorski J."/>
            <person name="Goker M."/>
            <person name="Woyke T."/>
            <person name="Bristow J."/>
            <person name="Eisen J.A."/>
            <person name="Markowitz V."/>
            <person name="Hugenholtz P."/>
            <person name="Kyrpides N.C."/>
            <person name="Klenk H.P."/>
            <person name="Detter J.C."/>
        </authorList>
    </citation>
    <scope>NUCLEOTIDE SEQUENCE [LARGE SCALE GENOMIC DNA]</scope>
    <source>
        <strain evidence="5">ATCC BAA-921 / DSM 16994 / JCM 11577 / YK-1</strain>
    </source>
</reference>
<dbReference type="EMBL" id="CP002355">
    <property type="protein sequence ID" value="ADR33763.1"/>
    <property type="molecule type" value="Genomic_DNA"/>
</dbReference>
<evidence type="ECO:0000313" key="5">
    <source>
        <dbReference type="Proteomes" id="UP000008721"/>
    </source>
</evidence>
<dbReference type="InterPro" id="IPR006665">
    <property type="entry name" value="OmpA-like"/>
</dbReference>
<dbReference type="InterPro" id="IPR050330">
    <property type="entry name" value="Bact_OuterMem_StrucFunc"/>
</dbReference>
<evidence type="ECO:0000313" key="4">
    <source>
        <dbReference type="EMBL" id="ADR33763.1"/>
    </source>
</evidence>
<dbReference type="Pfam" id="PF00691">
    <property type="entry name" value="OmpA"/>
    <property type="match status" value="1"/>
</dbReference>
<feature type="coiled-coil region" evidence="2">
    <location>
        <begin position="25"/>
        <end position="122"/>
    </location>
</feature>
<keyword evidence="5" id="KW-1185">Reference proteome</keyword>